<evidence type="ECO:0000313" key="2">
    <source>
        <dbReference type="EMBL" id="RVW81127.1"/>
    </source>
</evidence>
<dbReference type="Pfam" id="PF00078">
    <property type="entry name" value="RVT_1"/>
    <property type="match status" value="1"/>
</dbReference>
<dbReference type="PANTHER" id="PTHR46890">
    <property type="entry name" value="NON-LTR RETROLELEMENT REVERSE TRANSCRIPTASE-LIKE PROTEIN-RELATED"/>
    <property type="match status" value="1"/>
</dbReference>
<dbReference type="InterPro" id="IPR052343">
    <property type="entry name" value="Retrotransposon-Effector_Assoc"/>
</dbReference>
<comment type="caution">
    <text evidence="2">The sequence shown here is derived from an EMBL/GenBank/DDBJ whole genome shotgun (WGS) entry which is preliminary data.</text>
</comment>
<feature type="domain" description="Reverse transcriptase" evidence="1">
    <location>
        <begin position="297"/>
        <end position="535"/>
    </location>
</feature>
<name>A0A438H9U4_VITVI</name>
<evidence type="ECO:0000313" key="3">
    <source>
        <dbReference type="Proteomes" id="UP000288805"/>
    </source>
</evidence>
<proteinExistence type="predicted"/>
<evidence type="ECO:0000259" key="1">
    <source>
        <dbReference type="PROSITE" id="PS50878"/>
    </source>
</evidence>
<dbReference type="PROSITE" id="PS50878">
    <property type="entry name" value="RT_POL"/>
    <property type="match status" value="1"/>
</dbReference>
<dbReference type="EMBL" id="QGNW01000256">
    <property type="protein sequence ID" value="RVW81127.1"/>
    <property type="molecule type" value="Genomic_DNA"/>
</dbReference>
<sequence length="535" mass="61460">MPFVEEEVRDGPFDMITKEGCELNLLSNCDGLESEIWGQEEELQLALVKNSSPMELGRDLACSQDNFEKLLAFSKIFRVFSGRLRKGNSRNEGPTNVNLPSEELGVGRCLEWGGAFSVSYRFKNCKDNFIWMFTDSLVLAKERDDFWNELGSIRGLWDAKERALTVEETRVRRGVVEEFKKWAEMEEISWRQKSRELWLKENDRNTSFFHKMANARRRRNFMAKLRVDGDLLDGENNIKEAITNAFQRILAETGEWRPSLDGLAFDYLQRADFEVLETPFSEEEDFVKPEVMGFFVEFYGLGSFERSLNATFLVLVPKKGGTDDLKDFRPISLVGGSTSFWLRQILDVVLIANEAIDRRIKDNLRGVLCKLDIKKASGHVNWNFILAIMEKMGFGSKWTGWIRWCISTTRFFVLVNDSLSGFFHNSRGLRQGDPLSPYLFILAKETLSHLLSRAREDSFINGFLVRGRNGVGVVSHLFANNTLILCNASKENLEYLSWVFMWFEACSGLKINLRKSEIIPVGNVPNLEELAKVLE</sequence>
<protein>
    <recommendedName>
        <fullName evidence="1">Reverse transcriptase domain-containing protein</fullName>
    </recommendedName>
</protein>
<dbReference type="AlphaFoldDB" id="A0A438H9U4"/>
<dbReference type="InterPro" id="IPR000477">
    <property type="entry name" value="RT_dom"/>
</dbReference>
<reference evidence="2 3" key="1">
    <citation type="journal article" date="2018" name="PLoS Genet.">
        <title>Population sequencing reveals clonal diversity and ancestral inbreeding in the grapevine cultivar Chardonnay.</title>
        <authorList>
            <person name="Roach M.J."/>
            <person name="Johnson D.L."/>
            <person name="Bohlmann J."/>
            <person name="van Vuuren H.J."/>
            <person name="Jones S.J."/>
            <person name="Pretorius I.S."/>
            <person name="Schmidt S.A."/>
            <person name="Borneman A.R."/>
        </authorList>
    </citation>
    <scope>NUCLEOTIDE SEQUENCE [LARGE SCALE GENOMIC DNA]</scope>
    <source>
        <strain evidence="3">cv. Chardonnay</strain>
        <tissue evidence="2">Leaf</tissue>
    </source>
</reference>
<gene>
    <name evidence="2" type="ORF">CK203_044685</name>
</gene>
<dbReference type="Proteomes" id="UP000288805">
    <property type="component" value="Unassembled WGS sequence"/>
</dbReference>
<accession>A0A438H9U4</accession>
<organism evidence="2 3">
    <name type="scientific">Vitis vinifera</name>
    <name type="common">Grape</name>
    <dbReference type="NCBI Taxonomy" id="29760"/>
    <lineage>
        <taxon>Eukaryota</taxon>
        <taxon>Viridiplantae</taxon>
        <taxon>Streptophyta</taxon>
        <taxon>Embryophyta</taxon>
        <taxon>Tracheophyta</taxon>
        <taxon>Spermatophyta</taxon>
        <taxon>Magnoliopsida</taxon>
        <taxon>eudicotyledons</taxon>
        <taxon>Gunneridae</taxon>
        <taxon>Pentapetalae</taxon>
        <taxon>rosids</taxon>
        <taxon>Vitales</taxon>
        <taxon>Vitaceae</taxon>
        <taxon>Viteae</taxon>
        <taxon>Vitis</taxon>
    </lineage>
</organism>
<dbReference type="PANTHER" id="PTHR46890:SF50">
    <property type="entry name" value="RNA-DIRECTED DNA POLYMERASE, EUKARYOTA, REVERSE TRANSCRIPTASE ZINC-BINDING DOMAIN PROTEIN-RELATED"/>
    <property type="match status" value="1"/>
</dbReference>